<evidence type="ECO:0008006" key="3">
    <source>
        <dbReference type="Google" id="ProtNLM"/>
    </source>
</evidence>
<gene>
    <name evidence="1" type="ORF">INT43_000489</name>
</gene>
<keyword evidence="2" id="KW-1185">Reference proteome</keyword>
<dbReference type="PANTHER" id="PTHR13109">
    <property type="entry name" value="NEUROCHONDRIN"/>
    <property type="match status" value="1"/>
</dbReference>
<dbReference type="SUPFAM" id="SSF48371">
    <property type="entry name" value="ARM repeat"/>
    <property type="match status" value="1"/>
</dbReference>
<reference evidence="1" key="1">
    <citation type="submission" date="2020-12" db="EMBL/GenBank/DDBJ databases">
        <title>Metabolic potential, ecology and presence of endohyphal bacteria is reflected in genomic diversity of Mucoromycotina.</title>
        <authorList>
            <person name="Muszewska A."/>
            <person name="Okrasinska A."/>
            <person name="Steczkiewicz K."/>
            <person name="Drgas O."/>
            <person name="Orlowska M."/>
            <person name="Perlinska-Lenart U."/>
            <person name="Aleksandrzak-Piekarczyk T."/>
            <person name="Szatraj K."/>
            <person name="Zielenkiewicz U."/>
            <person name="Pilsyk S."/>
            <person name="Malc E."/>
            <person name="Mieczkowski P."/>
            <person name="Kruszewska J.S."/>
            <person name="Biernat P."/>
            <person name="Pawlowska J."/>
        </authorList>
    </citation>
    <scope>NUCLEOTIDE SEQUENCE</scope>
    <source>
        <strain evidence="1">WA0000067209</strain>
    </source>
</reference>
<dbReference type="AlphaFoldDB" id="A0A8H7UIQ0"/>
<evidence type="ECO:0000313" key="1">
    <source>
        <dbReference type="EMBL" id="KAG2184580.1"/>
    </source>
</evidence>
<evidence type="ECO:0000313" key="2">
    <source>
        <dbReference type="Proteomes" id="UP000654370"/>
    </source>
</evidence>
<dbReference type="EMBL" id="JAEPQZ010000002">
    <property type="protein sequence ID" value="KAG2184580.1"/>
    <property type="molecule type" value="Genomic_DNA"/>
</dbReference>
<accession>A0A8H7UIQ0</accession>
<name>A0A8H7UIQ0_MORIS</name>
<protein>
    <recommendedName>
        <fullName evidence="3">Neurochondrin-domain-containing protein</fullName>
    </recommendedName>
</protein>
<organism evidence="1 2">
    <name type="scientific">Mortierella isabellina</name>
    <name type="common">Filamentous fungus</name>
    <name type="synonym">Umbelopsis isabellina</name>
    <dbReference type="NCBI Taxonomy" id="91625"/>
    <lineage>
        <taxon>Eukaryota</taxon>
        <taxon>Fungi</taxon>
        <taxon>Fungi incertae sedis</taxon>
        <taxon>Mucoromycota</taxon>
        <taxon>Mucoromycotina</taxon>
        <taxon>Umbelopsidomycetes</taxon>
        <taxon>Umbelopsidales</taxon>
        <taxon>Umbelopsidaceae</taxon>
        <taxon>Umbelopsis</taxon>
    </lineage>
</organism>
<dbReference type="Proteomes" id="UP000654370">
    <property type="component" value="Unassembled WGS sequence"/>
</dbReference>
<dbReference type="OrthoDB" id="8962942at2759"/>
<dbReference type="InterPro" id="IPR016024">
    <property type="entry name" value="ARM-type_fold"/>
</dbReference>
<comment type="caution">
    <text evidence="1">The sequence shown here is derived from an EMBL/GenBank/DDBJ whole genome shotgun (WGS) entry which is preliminary data.</text>
</comment>
<dbReference type="PANTHER" id="PTHR13109:SF7">
    <property type="entry name" value="NEUROCHONDRIN"/>
    <property type="match status" value="1"/>
</dbReference>
<proteinExistence type="predicted"/>
<sequence length="506" mass="56562">MSVPVSKENRAAEIDQCLKLLSASASDESKFTALLILPRLLDANDENTIQHVFGRMNFKFLERLMKSSKCINSSVTLVFRLSYKLQWMFVSLTSKIEPTAEVPETVMQEIAVNILSFFSNVDSLKSSEDLIARIPTLSTLIKPSDSNDITKEVLMMVMRLQDSELAISATLSSTVLSRILSLLGINATSEEQELAKHLCVLTYGNAFTKIEQQNSQILRTAVLESLKFTLLPTLSSTIRVKQDVSKFIAVDLLHRVLNECPTDITKELYSTEQQRVNIWCENIRSGLRQILTSKTVSDRRDQAFSLIATLLRHIGPNWLFCTLGKTAAVAHEAPQQLEKQPAGGAKGKPVVTEESEIDARFPALLIQLASLEARLILDELGGDPDAGGRKTLQEAPSSDRSIAMLPMFYQIIESGIQYLTSEDLDLQGTDIDLIFKIRNILRELFKAIIDFLNDIQSKHAEQDVFENIVALASVRLLAIWTEEDDSLNEEMSSATLTMVETFRDTQ</sequence>
<dbReference type="InterPro" id="IPR008709">
    <property type="entry name" value="Neurochondrin"/>
</dbReference>
<dbReference type="Pfam" id="PF05536">
    <property type="entry name" value="Neurochondrin"/>
    <property type="match status" value="1"/>
</dbReference>